<protein>
    <submittedName>
        <fullName evidence="2">AAA family ATPase</fullName>
    </submittedName>
</protein>
<gene>
    <name evidence="2" type="ORF">GRI94_09585</name>
</gene>
<name>A0A845ATA7_9SPHN</name>
<dbReference type="Proteomes" id="UP000446786">
    <property type="component" value="Unassembled WGS sequence"/>
</dbReference>
<dbReference type="PANTHER" id="PTHR13696">
    <property type="entry name" value="P-LOOP CONTAINING NUCLEOSIDE TRIPHOSPHATE HYDROLASE"/>
    <property type="match status" value="1"/>
</dbReference>
<dbReference type="OrthoDB" id="13869at2"/>
<sequence length="323" mass="35495">MLNDNGHNGGFGSPPRALSPVSSDGEHPSVILADIKNRRKLPGKVVTFANEKGGVGKSTLAFHCAIALADMGQRVVAIDLDRRQRTLHRVLQYREGTATSLAVDLPMPSHSVLERPCAAQLWQEILRLDSKADFIVIDAAGADSPVFRRAIAMADTLVTPVNASFLDLELLGRHSPVTGAVSNSGCFASLVTDLREERARIGQGPIDWIVTKNRVRHAERRQIERVDEALEKLAIRHDFRIGRGLSERVAFRELFQFGLTHLDLKHLPGLARMQASTASEIEALIEDLALELRADPENRVHRRQPRTLASSSHAFSEALGALI</sequence>
<organism evidence="2 3">
    <name type="scientific">Parerythrobacter jejuensis</name>
    <dbReference type="NCBI Taxonomy" id="795812"/>
    <lineage>
        <taxon>Bacteria</taxon>
        <taxon>Pseudomonadati</taxon>
        <taxon>Pseudomonadota</taxon>
        <taxon>Alphaproteobacteria</taxon>
        <taxon>Sphingomonadales</taxon>
        <taxon>Erythrobacteraceae</taxon>
        <taxon>Parerythrobacter</taxon>
    </lineage>
</organism>
<evidence type="ECO:0000313" key="3">
    <source>
        <dbReference type="Proteomes" id="UP000446786"/>
    </source>
</evidence>
<comment type="caution">
    <text evidence="2">The sequence shown here is derived from an EMBL/GenBank/DDBJ whole genome shotgun (WGS) entry which is preliminary data.</text>
</comment>
<accession>A0A845ATA7</accession>
<dbReference type="InterPro" id="IPR015223">
    <property type="entry name" value="MipZ"/>
</dbReference>
<dbReference type="CDD" id="cd02042">
    <property type="entry name" value="ParAB_family"/>
    <property type="match status" value="1"/>
</dbReference>
<evidence type="ECO:0000256" key="1">
    <source>
        <dbReference type="SAM" id="MobiDB-lite"/>
    </source>
</evidence>
<dbReference type="Pfam" id="PF09140">
    <property type="entry name" value="MipZ"/>
    <property type="match status" value="1"/>
</dbReference>
<dbReference type="Gene3D" id="3.40.50.300">
    <property type="entry name" value="P-loop containing nucleotide triphosphate hydrolases"/>
    <property type="match status" value="1"/>
</dbReference>
<dbReference type="InterPro" id="IPR027417">
    <property type="entry name" value="P-loop_NTPase"/>
</dbReference>
<dbReference type="AlphaFoldDB" id="A0A845ATA7"/>
<dbReference type="PANTHER" id="PTHR13696:SF96">
    <property type="entry name" value="COBQ_COBB_MIND_PARA NUCLEOTIDE BINDING DOMAIN-CONTAINING PROTEIN"/>
    <property type="match status" value="1"/>
</dbReference>
<keyword evidence="3" id="KW-1185">Reference proteome</keyword>
<dbReference type="RefSeq" id="WP_160779449.1">
    <property type="nucleotide sequence ID" value="NZ_BAAAZF010000001.1"/>
</dbReference>
<reference evidence="2 3" key="1">
    <citation type="submission" date="2019-12" db="EMBL/GenBank/DDBJ databases">
        <title>Genomic-based taxomic classification of the family Erythrobacteraceae.</title>
        <authorList>
            <person name="Xu L."/>
        </authorList>
    </citation>
    <scope>NUCLEOTIDE SEQUENCE [LARGE SCALE GENOMIC DNA]</scope>
    <source>
        <strain evidence="2 3">JCM 16677</strain>
    </source>
</reference>
<dbReference type="InterPro" id="IPR050678">
    <property type="entry name" value="DNA_Partitioning_ATPase"/>
</dbReference>
<evidence type="ECO:0000313" key="2">
    <source>
        <dbReference type="EMBL" id="MXP32071.1"/>
    </source>
</evidence>
<dbReference type="EMBL" id="WTYE01000001">
    <property type="protein sequence ID" value="MXP32071.1"/>
    <property type="molecule type" value="Genomic_DNA"/>
</dbReference>
<dbReference type="SUPFAM" id="SSF52540">
    <property type="entry name" value="P-loop containing nucleoside triphosphate hydrolases"/>
    <property type="match status" value="1"/>
</dbReference>
<feature type="region of interest" description="Disordered" evidence="1">
    <location>
        <begin position="1"/>
        <end position="25"/>
    </location>
</feature>
<proteinExistence type="predicted"/>